<feature type="region of interest" description="Disordered" evidence="1">
    <location>
        <begin position="134"/>
        <end position="174"/>
    </location>
</feature>
<dbReference type="RefSeq" id="XP_001882181.1">
    <property type="nucleotide sequence ID" value="XM_001882146.1"/>
</dbReference>
<organism evidence="3">
    <name type="scientific">Laccaria bicolor (strain S238N-H82 / ATCC MYA-4686)</name>
    <name type="common">Bicoloured deceiver</name>
    <name type="synonym">Laccaria laccata var. bicolor</name>
    <dbReference type="NCBI Taxonomy" id="486041"/>
    <lineage>
        <taxon>Eukaryota</taxon>
        <taxon>Fungi</taxon>
        <taxon>Dikarya</taxon>
        <taxon>Basidiomycota</taxon>
        <taxon>Agaricomycotina</taxon>
        <taxon>Agaricomycetes</taxon>
        <taxon>Agaricomycetidae</taxon>
        <taxon>Agaricales</taxon>
        <taxon>Agaricineae</taxon>
        <taxon>Hydnangiaceae</taxon>
        <taxon>Laccaria</taxon>
    </lineage>
</organism>
<accession>B0DDP9</accession>
<name>B0DDP9_LACBS</name>
<feature type="compositionally biased region" description="Basic and acidic residues" evidence="1">
    <location>
        <begin position="165"/>
        <end position="174"/>
    </location>
</feature>
<dbReference type="AlphaFoldDB" id="B0DDP9"/>
<proteinExistence type="predicted"/>
<dbReference type="KEGG" id="lbc:LACBIDRAFT_294551"/>
<dbReference type="InParanoid" id="B0DDP9"/>
<dbReference type="Proteomes" id="UP000001194">
    <property type="component" value="Unassembled WGS sequence"/>
</dbReference>
<dbReference type="OrthoDB" id="10290225at2759"/>
<reference evidence="2 3" key="1">
    <citation type="journal article" date="2008" name="Nature">
        <title>The genome of Laccaria bicolor provides insights into mycorrhizal symbiosis.</title>
        <authorList>
            <person name="Martin F."/>
            <person name="Aerts A."/>
            <person name="Ahren D."/>
            <person name="Brun A."/>
            <person name="Danchin E.G.J."/>
            <person name="Duchaussoy F."/>
            <person name="Gibon J."/>
            <person name="Kohler A."/>
            <person name="Lindquist E."/>
            <person name="Pereda V."/>
            <person name="Salamov A."/>
            <person name="Shapiro H.J."/>
            <person name="Wuyts J."/>
            <person name="Blaudez D."/>
            <person name="Buee M."/>
            <person name="Brokstein P."/>
            <person name="Canbaeck B."/>
            <person name="Cohen D."/>
            <person name="Courty P.E."/>
            <person name="Coutinho P.M."/>
            <person name="Delaruelle C."/>
            <person name="Detter J.C."/>
            <person name="Deveau A."/>
            <person name="DiFazio S."/>
            <person name="Duplessis S."/>
            <person name="Fraissinet-Tachet L."/>
            <person name="Lucic E."/>
            <person name="Frey-Klett P."/>
            <person name="Fourrey C."/>
            <person name="Feussner I."/>
            <person name="Gay G."/>
            <person name="Grimwood J."/>
            <person name="Hoegger P.J."/>
            <person name="Jain P."/>
            <person name="Kilaru S."/>
            <person name="Labbe J."/>
            <person name="Lin Y.C."/>
            <person name="Legue V."/>
            <person name="Le Tacon F."/>
            <person name="Marmeisse R."/>
            <person name="Melayah D."/>
            <person name="Montanini B."/>
            <person name="Muratet M."/>
            <person name="Nehls U."/>
            <person name="Niculita-Hirzel H."/>
            <person name="Oudot-Le Secq M.P."/>
            <person name="Peter M."/>
            <person name="Quesneville H."/>
            <person name="Rajashekar B."/>
            <person name="Reich M."/>
            <person name="Rouhier N."/>
            <person name="Schmutz J."/>
            <person name="Yin T."/>
            <person name="Chalot M."/>
            <person name="Henrissat B."/>
            <person name="Kuees U."/>
            <person name="Lucas S."/>
            <person name="Van de Peer Y."/>
            <person name="Podila G.K."/>
            <person name="Polle A."/>
            <person name="Pukkila P.J."/>
            <person name="Richardson P.M."/>
            <person name="Rouze P."/>
            <person name="Sanders I.R."/>
            <person name="Stajich J.E."/>
            <person name="Tunlid A."/>
            <person name="Tuskan G."/>
            <person name="Grigoriev I.V."/>
        </authorList>
    </citation>
    <scope>NUCLEOTIDE SEQUENCE [LARGE SCALE GENOMIC DNA]</scope>
    <source>
        <strain evidence="3">S238N-H82 / ATCC MYA-4686</strain>
    </source>
</reference>
<dbReference type="HOGENOM" id="CLU_1635677_0_0_1"/>
<feature type="compositionally biased region" description="Basic and acidic residues" evidence="1">
    <location>
        <begin position="134"/>
        <end position="158"/>
    </location>
</feature>
<evidence type="ECO:0000256" key="1">
    <source>
        <dbReference type="SAM" id="MobiDB-lite"/>
    </source>
</evidence>
<evidence type="ECO:0000313" key="2">
    <source>
        <dbReference type="EMBL" id="EDR07250.1"/>
    </source>
</evidence>
<evidence type="ECO:0000313" key="3">
    <source>
        <dbReference type="Proteomes" id="UP000001194"/>
    </source>
</evidence>
<dbReference type="EMBL" id="DS547105">
    <property type="protein sequence ID" value="EDR07250.1"/>
    <property type="molecule type" value="Genomic_DNA"/>
</dbReference>
<gene>
    <name evidence="2" type="ORF">LACBIDRAFT_294551</name>
</gene>
<sequence length="188" mass="21373">MGATASGLSLSNHINLLTPSSTDSEMTAEDLTIAKNVVAWITANQTNLSTPSPSDVKAGEIFLFEKSSQEPGSRWVDRRSWEQVSRRQFQNMGCEISEEKRASDSLLTGPLLRKINWRNVKIDSKTYQLVVYEEAKPPDRRGEKSEQSDLPKDLQEKYPEEEESSHDLRGDQEIRSRSSHFFEVILNK</sequence>
<keyword evidence="3" id="KW-1185">Reference proteome</keyword>
<protein>
    <submittedName>
        <fullName evidence="2">Predicted protein</fullName>
    </submittedName>
</protein>
<dbReference type="GeneID" id="6077789"/>